<proteinExistence type="predicted"/>
<reference evidence="1" key="1">
    <citation type="submission" date="2014-09" db="EMBL/GenBank/DDBJ databases">
        <authorList>
            <person name="Magalhaes I.L.F."/>
            <person name="Oliveira U."/>
            <person name="Santos F.R."/>
            <person name="Vidigal T.H.D.A."/>
            <person name="Brescovit A.D."/>
            <person name="Santos A.J."/>
        </authorList>
    </citation>
    <scope>NUCLEOTIDE SEQUENCE</scope>
    <source>
        <tissue evidence="1">Shoot tissue taken approximately 20 cm above the soil surface</tissue>
    </source>
</reference>
<evidence type="ECO:0000313" key="1">
    <source>
        <dbReference type="EMBL" id="JAD15366.1"/>
    </source>
</evidence>
<dbReference type="EMBL" id="GBRH01282529">
    <property type="protein sequence ID" value="JAD15366.1"/>
    <property type="molecule type" value="Transcribed_RNA"/>
</dbReference>
<organism evidence="1">
    <name type="scientific">Arundo donax</name>
    <name type="common">Giant reed</name>
    <name type="synonym">Donax arundinaceus</name>
    <dbReference type="NCBI Taxonomy" id="35708"/>
    <lineage>
        <taxon>Eukaryota</taxon>
        <taxon>Viridiplantae</taxon>
        <taxon>Streptophyta</taxon>
        <taxon>Embryophyta</taxon>
        <taxon>Tracheophyta</taxon>
        <taxon>Spermatophyta</taxon>
        <taxon>Magnoliopsida</taxon>
        <taxon>Liliopsida</taxon>
        <taxon>Poales</taxon>
        <taxon>Poaceae</taxon>
        <taxon>PACMAD clade</taxon>
        <taxon>Arundinoideae</taxon>
        <taxon>Arundineae</taxon>
        <taxon>Arundo</taxon>
    </lineage>
</organism>
<reference evidence="1" key="2">
    <citation type="journal article" date="2015" name="Data Brief">
        <title>Shoot transcriptome of the giant reed, Arundo donax.</title>
        <authorList>
            <person name="Barrero R.A."/>
            <person name="Guerrero F.D."/>
            <person name="Moolhuijzen P."/>
            <person name="Goolsby J.A."/>
            <person name="Tidwell J."/>
            <person name="Bellgard S.E."/>
            <person name="Bellgard M.I."/>
        </authorList>
    </citation>
    <scope>NUCLEOTIDE SEQUENCE</scope>
    <source>
        <tissue evidence="1">Shoot tissue taken approximately 20 cm above the soil surface</tissue>
    </source>
</reference>
<accession>A0A0A8XP24</accession>
<name>A0A0A8XP24_ARUDO</name>
<sequence length="45" mass="5321">MPGFPMYAMHGEERYVNREKMPGFPMYAADRLTYITLRSFCNLQS</sequence>
<protein>
    <submittedName>
        <fullName evidence="1">Uncharacterized protein</fullName>
    </submittedName>
</protein>
<dbReference type="AlphaFoldDB" id="A0A0A8XP24"/>